<organism evidence="1 2">
    <name type="scientific">Chryseobacterium herbae</name>
    <dbReference type="NCBI Taxonomy" id="2976476"/>
    <lineage>
        <taxon>Bacteria</taxon>
        <taxon>Pseudomonadati</taxon>
        <taxon>Bacteroidota</taxon>
        <taxon>Flavobacteriia</taxon>
        <taxon>Flavobacteriales</taxon>
        <taxon>Weeksellaceae</taxon>
        <taxon>Chryseobacterium group</taxon>
        <taxon>Chryseobacterium</taxon>
    </lineage>
</organism>
<keyword evidence="2" id="KW-1185">Reference proteome</keyword>
<dbReference type="SUPFAM" id="SSF48452">
    <property type="entry name" value="TPR-like"/>
    <property type="match status" value="1"/>
</dbReference>
<dbReference type="Proteomes" id="UP001525566">
    <property type="component" value="Unassembled WGS sequence"/>
</dbReference>
<proteinExistence type="predicted"/>
<dbReference type="Gene3D" id="1.25.40.10">
    <property type="entry name" value="Tetratricopeptide repeat domain"/>
    <property type="match status" value="1"/>
</dbReference>
<gene>
    <name evidence="1" type="ORF">N0B48_10270</name>
</gene>
<evidence type="ECO:0000313" key="1">
    <source>
        <dbReference type="EMBL" id="MCT2562275.1"/>
    </source>
</evidence>
<evidence type="ECO:0000313" key="2">
    <source>
        <dbReference type="Proteomes" id="UP001525566"/>
    </source>
</evidence>
<name>A0ABT2ITW1_9FLAO</name>
<dbReference type="RefSeq" id="WP_259838717.1">
    <property type="nucleotide sequence ID" value="NZ_JAOAMU010000003.1"/>
</dbReference>
<reference evidence="1 2" key="1">
    <citation type="submission" date="2022-09" db="EMBL/GenBank/DDBJ databases">
        <title>Chryseobacterium oleae sp.nov., isolated from the inter-root soil of Pyrola calliantha H. Andr. in Tibet.</title>
        <authorList>
            <person name="Li Z."/>
        </authorList>
    </citation>
    <scope>NUCLEOTIDE SEQUENCE [LARGE SCALE GENOMIC DNA]</scope>
    <source>
        <strain evidence="2">pc1-10</strain>
    </source>
</reference>
<protein>
    <submittedName>
        <fullName evidence="1">Tetratricopeptide repeat protein</fullName>
    </submittedName>
</protein>
<dbReference type="EMBL" id="JAOAMU010000003">
    <property type="protein sequence ID" value="MCT2562275.1"/>
    <property type="molecule type" value="Genomic_DNA"/>
</dbReference>
<sequence>MITRKKFLTLGTLGVISFFFPTYLFSNSKSISGSLDVNTLLKNARNFRKQGENNQAKEIYQQIISQYPNEIRAYDGMRKTLLSQKKKEWEVILMFKGALLLNPNNVALKQRLYREYFNAALGNKKIKKVINFNGRLLSEVRQKYETFVQNHPNNSNIQKQFAKISRLMEWNADTQNSNNNTALKTYKKTQHKNFKKRFNDIPLSQLETKLNTLLSKPLSKDRKQHIRELHNVVIRKYRKDKNNITALNKALSYYNTVDKNDPLILKYIRDLTKLQKNFDTLITIETQNHTQKNSFWSALALLDAHLKKTEDQNIPVPFQLNSLIQFLEDNIDNPDKKFEFNTRKIKLDILRNQPEAAKDKIMTICKSMFGVSNTHSIDRMNVLIAKYYAKKGDAEGKNRVLSIASNPQSYAENTDPLIQSIALMNQNRASVKSVHIQNLQKLISKL</sequence>
<comment type="caution">
    <text evidence="1">The sequence shown here is derived from an EMBL/GenBank/DDBJ whole genome shotgun (WGS) entry which is preliminary data.</text>
</comment>
<accession>A0ABT2ITW1</accession>
<dbReference type="InterPro" id="IPR011990">
    <property type="entry name" value="TPR-like_helical_dom_sf"/>
</dbReference>